<proteinExistence type="predicted"/>
<evidence type="ECO:0000256" key="1">
    <source>
        <dbReference type="SAM" id="MobiDB-lite"/>
    </source>
</evidence>
<dbReference type="Proteomes" id="UP000828390">
    <property type="component" value="Unassembled WGS sequence"/>
</dbReference>
<feature type="region of interest" description="Disordered" evidence="1">
    <location>
        <begin position="1"/>
        <end position="28"/>
    </location>
</feature>
<dbReference type="EMBL" id="JAIWYP010000012">
    <property type="protein sequence ID" value="KAH3724105.1"/>
    <property type="molecule type" value="Genomic_DNA"/>
</dbReference>
<evidence type="ECO:0000313" key="2">
    <source>
        <dbReference type="EMBL" id="KAH3724105.1"/>
    </source>
</evidence>
<accession>A0A9D4HML0</accession>
<feature type="compositionally biased region" description="Basic and acidic residues" evidence="1">
    <location>
        <begin position="42"/>
        <end position="52"/>
    </location>
</feature>
<evidence type="ECO:0000313" key="3">
    <source>
        <dbReference type="Proteomes" id="UP000828390"/>
    </source>
</evidence>
<feature type="region of interest" description="Disordered" evidence="1">
    <location>
        <begin position="42"/>
        <end position="64"/>
    </location>
</feature>
<dbReference type="AlphaFoldDB" id="A0A9D4HML0"/>
<reference evidence="2" key="1">
    <citation type="journal article" date="2019" name="bioRxiv">
        <title>The Genome of the Zebra Mussel, Dreissena polymorpha: A Resource for Invasive Species Research.</title>
        <authorList>
            <person name="McCartney M.A."/>
            <person name="Auch B."/>
            <person name="Kono T."/>
            <person name="Mallez S."/>
            <person name="Zhang Y."/>
            <person name="Obille A."/>
            <person name="Becker A."/>
            <person name="Abrahante J.E."/>
            <person name="Garbe J."/>
            <person name="Badalamenti J.P."/>
            <person name="Herman A."/>
            <person name="Mangelson H."/>
            <person name="Liachko I."/>
            <person name="Sullivan S."/>
            <person name="Sone E.D."/>
            <person name="Koren S."/>
            <person name="Silverstein K.A.T."/>
            <person name="Beckman K.B."/>
            <person name="Gohl D.M."/>
        </authorList>
    </citation>
    <scope>NUCLEOTIDE SEQUENCE</scope>
    <source>
        <strain evidence="2">Duluth1</strain>
        <tissue evidence="2">Whole animal</tissue>
    </source>
</reference>
<protein>
    <submittedName>
        <fullName evidence="2">Uncharacterized protein</fullName>
    </submittedName>
</protein>
<keyword evidence="3" id="KW-1185">Reference proteome</keyword>
<organism evidence="2 3">
    <name type="scientific">Dreissena polymorpha</name>
    <name type="common">Zebra mussel</name>
    <name type="synonym">Mytilus polymorpha</name>
    <dbReference type="NCBI Taxonomy" id="45954"/>
    <lineage>
        <taxon>Eukaryota</taxon>
        <taxon>Metazoa</taxon>
        <taxon>Spiralia</taxon>
        <taxon>Lophotrochozoa</taxon>
        <taxon>Mollusca</taxon>
        <taxon>Bivalvia</taxon>
        <taxon>Autobranchia</taxon>
        <taxon>Heteroconchia</taxon>
        <taxon>Euheterodonta</taxon>
        <taxon>Imparidentia</taxon>
        <taxon>Neoheterodontei</taxon>
        <taxon>Myida</taxon>
        <taxon>Dreissenoidea</taxon>
        <taxon>Dreissenidae</taxon>
        <taxon>Dreissena</taxon>
    </lineage>
</organism>
<feature type="compositionally biased region" description="Acidic residues" evidence="1">
    <location>
        <begin position="53"/>
        <end position="64"/>
    </location>
</feature>
<comment type="caution">
    <text evidence="2">The sequence shown here is derived from an EMBL/GenBank/DDBJ whole genome shotgun (WGS) entry which is preliminary data.</text>
</comment>
<name>A0A9D4HML0_DREPO</name>
<sequence length="64" mass="7054">MASRHHLRLDNHSPGSLKGKENEGGLEKLGAATWMKMLKKDVGEAAEARQEEADGTTGEDDDWF</sequence>
<gene>
    <name evidence="2" type="ORF">DPMN_049907</name>
</gene>
<reference evidence="2" key="2">
    <citation type="submission" date="2020-11" db="EMBL/GenBank/DDBJ databases">
        <authorList>
            <person name="McCartney M.A."/>
            <person name="Auch B."/>
            <person name="Kono T."/>
            <person name="Mallez S."/>
            <person name="Becker A."/>
            <person name="Gohl D.M."/>
            <person name="Silverstein K.A.T."/>
            <person name="Koren S."/>
            <person name="Bechman K.B."/>
            <person name="Herman A."/>
            <person name="Abrahante J.E."/>
            <person name="Garbe J."/>
        </authorList>
    </citation>
    <scope>NUCLEOTIDE SEQUENCE</scope>
    <source>
        <strain evidence="2">Duluth1</strain>
        <tissue evidence="2">Whole animal</tissue>
    </source>
</reference>